<proteinExistence type="predicted"/>
<dbReference type="Pfam" id="PF00258">
    <property type="entry name" value="Flavodoxin_1"/>
    <property type="match status" value="1"/>
</dbReference>
<dbReference type="PROSITE" id="PS50902">
    <property type="entry name" value="FLAVODOXIN_LIKE"/>
    <property type="match status" value="1"/>
</dbReference>
<dbReference type="SUPFAM" id="SSF52218">
    <property type="entry name" value="Flavoproteins"/>
    <property type="match status" value="1"/>
</dbReference>
<feature type="domain" description="Flavodoxin-like" evidence="1">
    <location>
        <begin position="3"/>
        <end position="164"/>
    </location>
</feature>
<comment type="caution">
    <text evidence="2">The sequence shown here is derived from an EMBL/GenBank/DDBJ whole genome shotgun (WGS) entry which is preliminary data.</text>
</comment>
<dbReference type="PROSITE" id="PS00201">
    <property type="entry name" value="FLAVODOXIN"/>
    <property type="match status" value="1"/>
</dbReference>
<evidence type="ECO:0000313" key="2">
    <source>
        <dbReference type="EMBL" id="KIA62505.1"/>
    </source>
</evidence>
<dbReference type="InterPro" id="IPR008254">
    <property type="entry name" value="Flavodoxin/NO_synth"/>
</dbReference>
<dbReference type="Gene3D" id="3.40.50.360">
    <property type="match status" value="1"/>
</dbReference>
<dbReference type="InterPro" id="IPR029039">
    <property type="entry name" value="Flavoprotein-like_sf"/>
</dbReference>
<protein>
    <recommendedName>
        <fullName evidence="1">Flavodoxin-like domain-containing protein</fullName>
    </recommendedName>
</protein>
<sequence length="175" mass="18641">MRSRVVYESMFGNTAAVAEAIAEGLREFGTVELINVSAAANVPAPTVDLLVVGGPTHAFGLSRRKTRLDAAARTEAAVAVDIGIREWLDAALGVPEGRRAAAFGTKVAKPPWLPGSAAQATGKRLRRIGYELADEPVDFLVDGMTGPLVAGEQARARAWAERLAHTEYDRLAHHC</sequence>
<organism evidence="2 3">
    <name type="scientific">Nocardia vulneris</name>
    <dbReference type="NCBI Taxonomy" id="1141657"/>
    <lineage>
        <taxon>Bacteria</taxon>
        <taxon>Bacillati</taxon>
        <taxon>Actinomycetota</taxon>
        <taxon>Actinomycetes</taxon>
        <taxon>Mycobacteriales</taxon>
        <taxon>Nocardiaceae</taxon>
        <taxon>Nocardia</taxon>
    </lineage>
</organism>
<name>A0ABR4ZB01_9NOCA</name>
<accession>A0ABR4ZB01</accession>
<dbReference type="Proteomes" id="UP000031364">
    <property type="component" value="Unassembled WGS sequence"/>
</dbReference>
<dbReference type="InterPro" id="IPR001226">
    <property type="entry name" value="Flavodoxin_CS"/>
</dbReference>
<evidence type="ECO:0000259" key="1">
    <source>
        <dbReference type="PROSITE" id="PS50902"/>
    </source>
</evidence>
<gene>
    <name evidence="2" type="ORF">FG87_24810</name>
</gene>
<dbReference type="EMBL" id="JNFP01000031">
    <property type="protein sequence ID" value="KIA62505.1"/>
    <property type="molecule type" value="Genomic_DNA"/>
</dbReference>
<evidence type="ECO:0000313" key="3">
    <source>
        <dbReference type="Proteomes" id="UP000031364"/>
    </source>
</evidence>
<dbReference type="RefSeq" id="WP_014984469.1">
    <property type="nucleotide sequence ID" value="NZ_BDCI01000039.1"/>
</dbReference>
<keyword evidence="3" id="KW-1185">Reference proteome</keyword>
<reference evidence="2 3" key="1">
    <citation type="journal article" date="2014" name="Int. J. Syst. Evol. Microbiol.">
        <title>Nocardia vulneris sp. nov., isolated from wounds of human patients in North America.</title>
        <authorList>
            <person name="Lasker B.A."/>
            <person name="Bell M."/>
            <person name="Klenk H.P."/>
            <person name="Sproer C."/>
            <person name="Schumann C."/>
            <person name="Schumann P."/>
            <person name="Brown J.M."/>
        </authorList>
    </citation>
    <scope>NUCLEOTIDE SEQUENCE [LARGE SCALE GENOMIC DNA]</scope>
    <source>
        <strain evidence="2 3">W9851</strain>
    </source>
</reference>